<dbReference type="Proteomes" id="UP001500503">
    <property type="component" value="Unassembled WGS sequence"/>
</dbReference>
<comment type="caution">
    <text evidence="1">The sequence shown here is derived from an EMBL/GenBank/DDBJ whole genome shotgun (WGS) entry which is preliminary data.</text>
</comment>
<evidence type="ECO:0000313" key="1">
    <source>
        <dbReference type="EMBL" id="GAA4501969.1"/>
    </source>
</evidence>
<reference evidence="2" key="1">
    <citation type="journal article" date="2019" name="Int. J. Syst. Evol. Microbiol.">
        <title>The Global Catalogue of Microorganisms (GCM) 10K type strain sequencing project: providing services to taxonomists for standard genome sequencing and annotation.</title>
        <authorList>
            <consortium name="The Broad Institute Genomics Platform"/>
            <consortium name="The Broad Institute Genome Sequencing Center for Infectious Disease"/>
            <person name="Wu L."/>
            <person name="Ma J."/>
        </authorList>
    </citation>
    <scope>NUCLEOTIDE SEQUENCE [LARGE SCALE GENOMIC DNA]</scope>
    <source>
        <strain evidence="2">JCM 17933</strain>
    </source>
</reference>
<proteinExistence type="predicted"/>
<name>A0ABP8QF31_9ACTN</name>
<dbReference type="EMBL" id="BAABHF010000026">
    <property type="protein sequence ID" value="GAA4501969.1"/>
    <property type="molecule type" value="Genomic_DNA"/>
</dbReference>
<accession>A0ABP8QF31</accession>
<evidence type="ECO:0000313" key="2">
    <source>
        <dbReference type="Proteomes" id="UP001500503"/>
    </source>
</evidence>
<gene>
    <name evidence="1" type="ORF">GCM10023191_052820</name>
</gene>
<protein>
    <submittedName>
        <fullName evidence="1">Uncharacterized protein</fullName>
    </submittedName>
</protein>
<sequence length="66" mass="7274">MFLLLTGEIPHISGVCAVLQQNLLLGGCGLKPKPHVNTLTTVTDIPRRERRSLTGLKAENFTPHIR</sequence>
<keyword evidence="2" id="KW-1185">Reference proteome</keyword>
<organism evidence="1 2">
    <name type="scientific">Actinoallomurus oryzae</name>
    <dbReference type="NCBI Taxonomy" id="502180"/>
    <lineage>
        <taxon>Bacteria</taxon>
        <taxon>Bacillati</taxon>
        <taxon>Actinomycetota</taxon>
        <taxon>Actinomycetes</taxon>
        <taxon>Streptosporangiales</taxon>
        <taxon>Thermomonosporaceae</taxon>
        <taxon>Actinoallomurus</taxon>
    </lineage>
</organism>